<comment type="caution">
    <text evidence="10">The sequence shown here is derived from an EMBL/GenBank/DDBJ whole genome shotgun (WGS) entry which is preliminary data.</text>
</comment>
<feature type="transmembrane region" description="Helical" evidence="8">
    <location>
        <begin position="90"/>
        <end position="111"/>
    </location>
</feature>
<feature type="domain" description="Glycosyltransferase RgtA/B/C/D-like" evidence="9">
    <location>
        <begin position="71"/>
        <end position="227"/>
    </location>
</feature>
<feature type="transmembrane region" description="Helical" evidence="8">
    <location>
        <begin position="9"/>
        <end position="28"/>
    </location>
</feature>
<evidence type="ECO:0000256" key="2">
    <source>
        <dbReference type="ARBA" id="ARBA00022475"/>
    </source>
</evidence>
<dbReference type="GO" id="GO:0009103">
    <property type="term" value="P:lipopolysaccharide biosynthetic process"/>
    <property type="evidence" value="ECO:0007669"/>
    <property type="project" value="UniProtKB-ARBA"/>
</dbReference>
<feature type="transmembrane region" description="Helical" evidence="8">
    <location>
        <begin position="211"/>
        <end position="230"/>
    </location>
</feature>
<dbReference type="Pfam" id="PF13231">
    <property type="entry name" value="PMT_2"/>
    <property type="match status" value="1"/>
</dbReference>
<dbReference type="PANTHER" id="PTHR33908">
    <property type="entry name" value="MANNOSYLTRANSFERASE YKCB-RELATED"/>
    <property type="match status" value="1"/>
</dbReference>
<evidence type="ECO:0000256" key="5">
    <source>
        <dbReference type="ARBA" id="ARBA00022692"/>
    </source>
</evidence>
<proteinExistence type="predicted"/>
<protein>
    <recommendedName>
        <fullName evidence="9">Glycosyltransferase RgtA/B/C/D-like domain-containing protein</fullName>
    </recommendedName>
</protein>
<accession>A0A0G0LV39</accession>
<keyword evidence="4" id="KW-0808">Transferase</keyword>
<organism evidence="10 11">
    <name type="scientific">Candidatus Woesebacteria bacterium GW2011_GWB1_39_10</name>
    <dbReference type="NCBI Taxonomy" id="1618572"/>
    <lineage>
        <taxon>Bacteria</taxon>
        <taxon>Candidatus Woeseibacteriota</taxon>
    </lineage>
</organism>
<dbReference type="GO" id="GO:0016763">
    <property type="term" value="F:pentosyltransferase activity"/>
    <property type="evidence" value="ECO:0007669"/>
    <property type="project" value="TreeGrafter"/>
</dbReference>
<dbReference type="Proteomes" id="UP000034774">
    <property type="component" value="Unassembled WGS sequence"/>
</dbReference>
<reference evidence="10 11" key="1">
    <citation type="journal article" date="2015" name="Nature">
        <title>rRNA introns, odd ribosomes, and small enigmatic genomes across a large radiation of phyla.</title>
        <authorList>
            <person name="Brown C.T."/>
            <person name="Hug L.A."/>
            <person name="Thomas B.C."/>
            <person name="Sharon I."/>
            <person name="Castelle C.J."/>
            <person name="Singh A."/>
            <person name="Wilkins M.J."/>
            <person name="Williams K.H."/>
            <person name="Banfield J.F."/>
        </authorList>
    </citation>
    <scope>NUCLEOTIDE SEQUENCE [LARGE SCALE GENOMIC DNA]</scope>
</reference>
<dbReference type="EMBL" id="LBVU01000004">
    <property type="protein sequence ID" value="KKQ91870.1"/>
    <property type="molecule type" value="Genomic_DNA"/>
</dbReference>
<dbReference type="GO" id="GO:0010041">
    <property type="term" value="P:response to iron(III) ion"/>
    <property type="evidence" value="ECO:0007669"/>
    <property type="project" value="TreeGrafter"/>
</dbReference>
<dbReference type="AlphaFoldDB" id="A0A0G0LV39"/>
<feature type="transmembrane region" description="Helical" evidence="8">
    <location>
        <begin position="170"/>
        <end position="199"/>
    </location>
</feature>
<sequence>MRKKIKSSLVFNYLLVLILGLGAFLRLYRINELLGFWFDQGRDALVIWDLLHNGKFFLIGPTTGLAGIFRGPWYYWLITPFYWIGRGNPVYPSIFLIFTTIAALGVIYYLGYKIQGKSTGLLATTIAAFSFYIVDASRWLSNPTPMMLLSLVMILGMFKVIEGKKWGWPIISFCFGLSLFNFGSSGELFYSPVLLFFAIWQKKNWPDLKNLLLSILLFIITFAPLVIFDFKHSRILRTNIYQSFVSEKSFTVPTKKFLVERTIFYYDVFTKKIFDSRGGREKIMLGIIATWFLVSTPKYLKNKKISLLILILISPIIGLYFYQGNNAVLYDYYFTGYYLIFILLFAIVLGDIWKFTAGKIFVLYFIYLFLNANLSILLPRLTERSTNINSVIILSDQEKVIEWVYNNADDRNFNIDVYVPPVIPYAYDYLFKWLPTTPRLRGASGQFTENQTPLLYTLYEVDSAHPERLTAWLDRQKSIGRVVKEQRFGGIVVQERDRISGI</sequence>
<feature type="transmembrane region" description="Helical" evidence="8">
    <location>
        <begin position="360"/>
        <end position="378"/>
    </location>
</feature>
<evidence type="ECO:0000256" key="4">
    <source>
        <dbReference type="ARBA" id="ARBA00022679"/>
    </source>
</evidence>
<dbReference type="GO" id="GO:0005886">
    <property type="term" value="C:plasma membrane"/>
    <property type="evidence" value="ECO:0007669"/>
    <property type="project" value="UniProtKB-SubCell"/>
</dbReference>
<keyword evidence="3" id="KW-0328">Glycosyltransferase</keyword>
<evidence type="ECO:0000313" key="11">
    <source>
        <dbReference type="Proteomes" id="UP000034774"/>
    </source>
</evidence>
<gene>
    <name evidence="10" type="ORF">UT17_C0004G0218</name>
</gene>
<name>A0A0G0LV39_9BACT</name>
<dbReference type="InterPro" id="IPR050297">
    <property type="entry name" value="LipidA_mod_glycosyltrf_83"/>
</dbReference>
<evidence type="ECO:0000259" key="9">
    <source>
        <dbReference type="Pfam" id="PF13231"/>
    </source>
</evidence>
<feature type="transmembrane region" description="Helical" evidence="8">
    <location>
        <begin position="305"/>
        <end position="322"/>
    </location>
</feature>
<feature type="transmembrane region" description="Helical" evidence="8">
    <location>
        <begin position="140"/>
        <end position="158"/>
    </location>
</feature>
<dbReference type="STRING" id="1618572.UT17_C0004G0218"/>
<dbReference type="InterPro" id="IPR038731">
    <property type="entry name" value="RgtA/B/C-like"/>
</dbReference>
<dbReference type="PANTHER" id="PTHR33908:SF3">
    <property type="entry name" value="UNDECAPRENYL PHOSPHATE-ALPHA-4-AMINO-4-DEOXY-L-ARABINOSE ARABINOSYL TRANSFERASE"/>
    <property type="match status" value="1"/>
</dbReference>
<keyword evidence="2" id="KW-1003">Cell membrane</keyword>
<evidence type="ECO:0000313" key="10">
    <source>
        <dbReference type="EMBL" id="KKQ91870.1"/>
    </source>
</evidence>
<keyword evidence="5 8" id="KW-0812">Transmembrane</keyword>
<evidence type="ECO:0000256" key="1">
    <source>
        <dbReference type="ARBA" id="ARBA00004651"/>
    </source>
</evidence>
<evidence type="ECO:0000256" key="7">
    <source>
        <dbReference type="ARBA" id="ARBA00023136"/>
    </source>
</evidence>
<evidence type="ECO:0000256" key="8">
    <source>
        <dbReference type="SAM" id="Phobius"/>
    </source>
</evidence>
<evidence type="ECO:0000256" key="6">
    <source>
        <dbReference type="ARBA" id="ARBA00022989"/>
    </source>
</evidence>
<comment type="subcellular location">
    <subcellularLocation>
        <location evidence="1">Cell membrane</location>
        <topology evidence="1">Multi-pass membrane protein</topology>
    </subcellularLocation>
</comment>
<feature type="transmembrane region" description="Helical" evidence="8">
    <location>
        <begin position="334"/>
        <end position="353"/>
    </location>
</feature>
<keyword evidence="6 8" id="KW-1133">Transmembrane helix</keyword>
<keyword evidence="7 8" id="KW-0472">Membrane</keyword>
<evidence type="ECO:0000256" key="3">
    <source>
        <dbReference type="ARBA" id="ARBA00022676"/>
    </source>
</evidence>